<dbReference type="Proteomes" id="UP000537131">
    <property type="component" value="Unassembled WGS sequence"/>
</dbReference>
<name>A0A7Y0HLF3_9CLOT</name>
<dbReference type="EMBL" id="JABBNI010000001">
    <property type="protein sequence ID" value="NMM61170.1"/>
    <property type="molecule type" value="Genomic_DNA"/>
</dbReference>
<gene>
    <name evidence="1" type="ORF">HBE96_00315</name>
</gene>
<comment type="caution">
    <text evidence="1">The sequence shown here is derived from an EMBL/GenBank/DDBJ whole genome shotgun (WGS) entry which is preliminary data.</text>
</comment>
<proteinExistence type="predicted"/>
<sequence>MQAIKVSKLKSHLHKEKEEHIHKGDRLYFKGKYGLYHEVTVRSIQGDYAYVIGGFGFGRQKVRIDKLFKQPSNEYQKLSKHVEEEACKAQEILWEFRESRIK</sequence>
<keyword evidence="2" id="KW-1185">Reference proteome</keyword>
<dbReference type="AlphaFoldDB" id="A0A7Y0HLF3"/>
<dbReference type="RefSeq" id="WP_169295783.1">
    <property type="nucleotide sequence ID" value="NZ_JABBNI010000001.1"/>
</dbReference>
<protein>
    <submittedName>
        <fullName evidence="1">Uncharacterized protein</fullName>
    </submittedName>
</protein>
<accession>A0A7Y0HLF3</accession>
<organism evidence="1 2">
    <name type="scientific">Clostridium muellerianum</name>
    <dbReference type="NCBI Taxonomy" id="2716538"/>
    <lineage>
        <taxon>Bacteria</taxon>
        <taxon>Bacillati</taxon>
        <taxon>Bacillota</taxon>
        <taxon>Clostridia</taxon>
        <taxon>Eubacteriales</taxon>
        <taxon>Clostridiaceae</taxon>
        <taxon>Clostridium</taxon>
    </lineage>
</organism>
<evidence type="ECO:0000313" key="2">
    <source>
        <dbReference type="Proteomes" id="UP000537131"/>
    </source>
</evidence>
<evidence type="ECO:0000313" key="1">
    <source>
        <dbReference type="EMBL" id="NMM61170.1"/>
    </source>
</evidence>
<reference evidence="1 2" key="2">
    <citation type="submission" date="2020-06" db="EMBL/GenBank/DDBJ databases">
        <title>Complete Genome Sequence of Clostridium muelleri sp. nov. P21T, an Acid-Alcohol Producing Acetogen Isolated from Old Hay.</title>
        <authorList>
            <person name="Duncan K.E."/>
            <person name="Tanner R.S."/>
        </authorList>
    </citation>
    <scope>NUCLEOTIDE SEQUENCE [LARGE SCALE GENOMIC DNA]</scope>
    <source>
        <strain evidence="1 2">P21</strain>
    </source>
</reference>
<reference evidence="1 2" key="1">
    <citation type="submission" date="2020-04" db="EMBL/GenBank/DDBJ databases">
        <authorList>
            <person name="Doyle D.A."/>
        </authorList>
    </citation>
    <scope>NUCLEOTIDE SEQUENCE [LARGE SCALE GENOMIC DNA]</scope>
    <source>
        <strain evidence="1 2">P21</strain>
    </source>
</reference>